<comment type="caution">
    <text evidence="8">The sequence shown here is derived from an EMBL/GenBank/DDBJ whole genome shotgun (WGS) entry which is preliminary data.</text>
</comment>
<keyword evidence="5" id="KW-0479">Metal-binding</keyword>
<dbReference type="Pfam" id="PF00596">
    <property type="entry name" value="Aldolase_II"/>
    <property type="match status" value="1"/>
</dbReference>
<evidence type="ECO:0000256" key="1">
    <source>
        <dbReference type="ARBA" id="ARBA00001726"/>
    </source>
</evidence>
<dbReference type="PANTHER" id="PTHR22789">
    <property type="entry name" value="FUCULOSE PHOSPHATE ALDOLASE"/>
    <property type="match status" value="1"/>
</dbReference>
<dbReference type="GO" id="GO:0008742">
    <property type="term" value="F:L-ribulose-phosphate 4-epimerase activity"/>
    <property type="evidence" value="ECO:0007669"/>
    <property type="project" value="UniProtKB-EC"/>
</dbReference>
<dbReference type="Proteomes" id="UP000589620">
    <property type="component" value="Unassembled WGS sequence"/>
</dbReference>
<feature type="domain" description="Class II aldolase/adducin N-terminal" evidence="7">
    <location>
        <begin position="19"/>
        <end position="202"/>
    </location>
</feature>
<proteinExistence type="inferred from homology"/>
<dbReference type="GO" id="GO:0019323">
    <property type="term" value="P:pentose catabolic process"/>
    <property type="evidence" value="ECO:0007669"/>
    <property type="project" value="TreeGrafter"/>
</dbReference>
<name>A0A852T2H9_9MICO</name>
<dbReference type="EC" id="5.1.3.4" evidence="4"/>
<keyword evidence="9" id="KW-1185">Reference proteome</keyword>
<reference evidence="8 9" key="1">
    <citation type="submission" date="2020-07" db="EMBL/GenBank/DDBJ databases">
        <title>Sequencing the genomes of 1000 actinobacteria strains.</title>
        <authorList>
            <person name="Klenk H.-P."/>
        </authorList>
    </citation>
    <scope>NUCLEOTIDE SEQUENCE [LARGE SCALE GENOMIC DNA]</scope>
    <source>
        <strain evidence="8 9">DSM 23871</strain>
    </source>
</reference>
<evidence type="ECO:0000259" key="7">
    <source>
        <dbReference type="SMART" id="SM01007"/>
    </source>
</evidence>
<dbReference type="GO" id="GO:0046872">
    <property type="term" value="F:metal ion binding"/>
    <property type="evidence" value="ECO:0007669"/>
    <property type="project" value="UniProtKB-KW"/>
</dbReference>
<evidence type="ECO:0000313" key="9">
    <source>
        <dbReference type="Proteomes" id="UP000589620"/>
    </source>
</evidence>
<dbReference type="InterPro" id="IPR050197">
    <property type="entry name" value="Aldolase_class_II_sugar_metab"/>
</dbReference>
<dbReference type="SUPFAM" id="SSF53639">
    <property type="entry name" value="AraD/HMP-PK domain-like"/>
    <property type="match status" value="1"/>
</dbReference>
<dbReference type="GO" id="GO:0005829">
    <property type="term" value="C:cytosol"/>
    <property type="evidence" value="ECO:0007669"/>
    <property type="project" value="TreeGrafter"/>
</dbReference>
<dbReference type="EMBL" id="JACCBJ010000001">
    <property type="protein sequence ID" value="NYD75032.1"/>
    <property type="molecule type" value="Genomic_DNA"/>
</dbReference>
<dbReference type="NCBIfam" id="NF005123">
    <property type="entry name" value="PRK06557.1"/>
    <property type="match status" value="1"/>
</dbReference>
<keyword evidence="6" id="KW-0862">Zinc</keyword>
<dbReference type="InterPro" id="IPR036409">
    <property type="entry name" value="Aldolase_II/adducin_N_sf"/>
</dbReference>
<dbReference type="InterPro" id="IPR001303">
    <property type="entry name" value="Aldolase_II/adducin_N"/>
</dbReference>
<evidence type="ECO:0000256" key="2">
    <source>
        <dbReference type="ARBA" id="ARBA00001947"/>
    </source>
</evidence>
<protein>
    <recommendedName>
        <fullName evidence="4">L-ribulose-5-phosphate 4-epimerase</fullName>
        <ecNumber evidence="4">5.1.3.4</ecNumber>
    </recommendedName>
</protein>
<organism evidence="8 9">
    <name type="scientific">Leifsonia soli</name>
    <dbReference type="NCBI Taxonomy" id="582665"/>
    <lineage>
        <taxon>Bacteria</taxon>
        <taxon>Bacillati</taxon>
        <taxon>Actinomycetota</taxon>
        <taxon>Actinomycetes</taxon>
        <taxon>Micrococcales</taxon>
        <taxon>Microbacteriaceae</taxon>
        <taxon>Leifsonia</taxon>
    </lineage>
</organism>
<sequence>MTDAQAPAPESPAVRAVRERVAALHAELVRYQLVVWTGGNISGRVPGEDLFVIKPSGVDYDDLAPENMILCTLDGEVVPGSLGSERSPSSDTAAHAFVYRAMPEVGGVVHTHSTYATAWAARAEPIPCAITAMADEFGGDIPVGPFAIIGDDSIGRGIVQTLSGHRSRAVLMQNHGVFTIGSDARDAVKAAVMAEDVARTMHIARQGGDIVPIPQEAIDSLFDRYQNVYGQNPEGSIH</sequence>
<dbReference type="AlphaFoldDB" id="A0A852T2H9"/>
<evidence type="ECO:0000313" key="8">
    <source>
        <dbReference type="EMBL" id="NYD75032.1"/>
    </source>
</evidence>
<gene>
    <name evidence="8" type="ORF">BJ963_002551</name>
</gene>
<comment type="cofactor">
    <cofactor evidence="2">
        <name>Zn(2+)</name>
        <dbReference type="ChEBI" id="CHEBI:29105"/>
    </cofactor>
</comment>
<evidence type="ECO:0000256" key="6">
    <source>
        <dbReference type="ARBA" id="ARBA00022833"/>
    </source>
</evidence>
<evidence type="ECO:0000256" key="5">
    <source>
        <dbReference type="ARBA" id="ARBA00022723"/>
    </source>
</evidence>
<evidence type="ECO:0000256" key="3">
    <source>
        <dbReference type="ARBA" id="ARBA00010037"/>
    </source>
</evidence>
<dbReference type="PANTHER" id="PTHR22789:SF8">
    <property type="entry name" value="L-RIBULOSE-5-PHOSPHATE 4-EPIMERASE SGBE"/>
    <property type="match status" value="1"/>
</dbReference>
<accession>A0A852T2H9</accession>
<dbReference type="SMART" id="SM01007">
    <property type="entry name" value="Aldolase_II"/>
    <property type="match status" value="1"/>
</dbReference>
<keyword evidence="8" id="KW-0413">Isomerase</keyword>
<dbReference type="RefSeq" id="WP_089907303.1">
    <property type="nucleotide sequence ID" value="NZ_BAAAPX010000001.1"/>
</dbReference>
<comment type="similarity">
    <text evidence="3">Belongs to the aldolase class II family. AraD/FucA subfamily.</text>
</comment>
<dbReference type="GO" id="GO:0016832">
    <property type="term" value="F:aldehyde-lyase activity"/>
    <property type="evidence" value="ECO:0007669"/>
    <property type="project" value="TreeGrafter"/>
</dbReference>
<evidence type="ECO:0000256" key="4">
    <source>
        <dbReference type="ARBA" id="ARBA00013186"/>
    </source>
</evidence>
<dbReference type="Gene3D" id="3.40.225.10">
    <property type="entry name" value="Class II aldolase/adducin N-terminal domain"/>
    <property type="match status" value="1"/>
</dbReference>
<comment type="catalytic activity">
    <reaction evidence="1">
        <text>L-ribulose 5-phosphate = D-xylulose 5-phosphate</text>
        <dbReference type="Rhea" id="RHEA:22368"/>
        <dbReference type="ChEBI" id="CHEBI:57737"/>
        <dbReference type="ChEBI" id="CHEBI:58226"/>
        <dbReference type="EC" id="5.1.3.4"/>
    </reaction>
</comment>